<dbReference type="AlphaFoldDB" id="A0A1X7TYZ3"/>
<feature type="domain" description="Ig-like" evidence="1">
    <location>
        <begin position="24"/>
        <end position="115"/>
    </location>
</feature>
<evidence type="ECO:0000259" key="1">
    <source>
        <dbReference type="PROSITE" id="PS50835"/>
    </source>
</evidence>
<name>A0A1X7TYZ3_AMPQE</name>
<dbReference type="PROSITE" id="PS50835">
    <property type="entry name" value="IG_LIKE"/>
    <property type="match status" value="1"/>
</dbReference>
<sequence>MVDSMIVQDLEVVQDPFLYYLDYKTVYVNCSVYGESPFEVSWLYSTDEISNRSSDYTIISGSKVSNIVYNPNSDDEEYVWWNSSLLLNPIDNSTVGYYYCRVNTSFGLMYSKPVYVRSTYSPRLNSTSTKFIKSGDRVFGTWSVLSFPLPNILLSLQYFNFAPLYARAVYNDYMTVNMSLNSYVSNYPYFIYINEISKDRLTVHWSYSFERVFSMRLIAISYDHLSQNPQHHELYNHSGQAYVNFHNLSFTEQTVTFSCLCAECDGIEWRQDNVPLPLNLYGVFSLKKKLWPNYTMNLKHSKLTTSYYNRSHYSCRPVCLQNSIFKNSSAYIDNPCKKRCIHV</sequence>
<dbReference type="InterPro" id="IPR007110">
    <property type="entry name" value="Ig-like_dom"/>
</dbReference>
<dbReference type="SUPFAM" id="SSF48726">
    <property type="entry name" value="Immunoglobulin"/>
    <property type="match status" value="1"/>
</dbReference>
<dbReference type="Gene3D" id="2.60.40.10">
    <property type="entry name" value="Immunoglobulins"/>
    <property type="match status" value="1"/>
</dbReference>
<dbReference type="InParanoid" id="A0A1X7TYZ3"/>
<dbReference type="InterPro" id="IPR036179">
    <property type="entry name" value="Ig-like_dom_sf"/>
</dbReference>
<proteinExistence type="predicted"/>
<protein>
    <recommendedName>
        <fullName evidence="1">Ig-like domain-containing protein</fullName>
    </recommendedName>
</protein>
<evidence type="ECO:0000313" key="2">
    <source>
        <dbReference type="EnsemblMetazoa" id="Aqu2.1.20535_001"/>
    </source>
</evidence>
<dbReference type="EnsemblMetazoa" id="Aqu2.1.20535_001">
    <property type="protein sequence ID" value="Aqu2.1.20535_001"/>
    <property type="gene ID" value="Aqu2.1.20535"/>
</dbReference>
<reference evidence="2" key="1">
    <citation type="submission" date="2017-05" db="UniProtKB">
        <authorList>
            <consortium name="EnsemblMetazoa"/>
        </authorList>
    </citation>
    <scope>IDENTIFICATION</scope>
</reference>
<accession>A0A1X7TYZ3</accession>
<organism evidence="2">
    <name type="scientific">Amphimedon queenslandica</name>
    <name type="common">Sponge</name>
    <dbReference type="NCBI Taxonomy" id="400682"/>
    <lineage>
        <taxon>Eukaryota</taxon>
        <taxon>Metazoa</taxon>
        <taxon>Porifera</taxon>
        <taxon>Demospongiae</taxon>
        <taxon>Heteroscleromorpha</taxon>
        <taxon>Haplosclerida</taxon>
        <taxon>Niphatidae</taxon>
        <taxon>Amphimedon</taxon>
    </lineage>
</organism>
<dbReference type="InterPro" id="IPR013783">
    <property type="entry name" value="Ig-like_fold"/>
</dbReference>